<dbReference type="SUPFAM" id="SSF50156">
    <property type="entry name" value="PDZ domain-like"/>
    <property type="match status" value="1"/>
</dbReference>
<evidence type="ECO:0000256" key="10">
    <source>
        <dbReference type="SAM" id="MobiDB-lite"/>
    </source>
</evidence>
<evidence type="ECO:0000256" key="1">
    <source>
        <dbReference type="ARBA" id="ARBA00004456"/>
    </source>
</evidence>
<comment type="function">
    <text evidence="8">Protease involved in the C-terminal processing of the chloroplastic D1 protein of photosystem II. This proteolytic processing is necessary to allow the light-driven assembly of the tetranuclear manganese cluster, which is responsible for photosynthetic water oxidation.</text>
</comment>
<protein>
    <recommendedName>
        <fullName evidence="9">C-terminal processing peptidase</fullName>
        <ecNumber evidence="9">3.4.21.102</ecNumber>
    </recommendedName>
</protein>
<dbReference type="InterPro" id="IPR036034">
    <property type="entry name" value="PDZ_sf"/>
</dbReference>
<dbReference type="EC" id="3.4.21.102" evidence="9"/>
<dbReference type="InterPro" id="IPR041489">
    <property type="entry name" value="PDZ_6"/>
</dbReference>
<evidence type="ECO:0000256" key="5">
    <source>
        <dbReference type="ARBA" id="ARBA00022825"/>
    </source>
</evidence>
<evidence type="ECO:0000256" key="6">
    <source>
        <dbReference type="ARBA" id="ARBA00023078"/>
    </source>
</evidence>
<dbReference type="CDD" id="cd07560">
    <property type="entry name" value="Peptidase_S41_CPP"/>
    <property type="match status" value="1"/>
</dbReference>
<evidence type="ECO:0000256" key="11">
    <source>
        <dbReference type="SAM" id="Phobius"/>
    </source>
</evidence>
<keyword evidence="6" id="KW-0793">Thylakoid</keyword>
<dbReference type="GO" id="GO:0004252">
    <property type="term" value="F:serine-type endopeptidase activity"/>
    <property type="evidence" value="ECO:0007669"/>
    <property type="project" value="UniProtKB-EC"/>
</dbReference>
<feature type="transmembrane region" description="Helical" evidence="11">
    <location>
        <begin position="177"/>
        <end position="196"/>
    </location>
</feature>
<comment type="similarity">
    <text evidence="2">Belongs to the peptidase S41A family.</text>
</comment>
<evidence type="ECO:0000256" key="2">
    <source>
        <dbReference type="ARBA" id="ARBA00009179"/>
    </source>
</evidence>
<evidence type="ECO:0000256" key="4">
    <source>
        <dbReference type="ARBA" id="ARBA00022801"/>
    </source>
</evidence>
<gene>
    <name evidence="13" type="ORF">IEQ34_014605</name>
</gene>
<keyword evidence="11" id="KW-0812">Transmembrane</keyword>
<comment type="caution">
    <text evidence="13">The sequence shown here is derived from an EMBL/GenBank/DDBJ whole genome shotgun (WGS) entry which is preliminary data.</text>
</comment>
<reference evidence="13 14" key="1">
    <citation type="journal article" date="2021" name="Hortic Res">
        <title>Chromosome-scale assembly of the Dendrobium chrysotoxum genome enhances the understanding of orchid evolution.</title>
        <authorList>
            <person name="Zhang Y."/>
            <person name="Zhang G.Q."/>
            <person name="Zhang D."/>
            <person name="Liu X.D."/>
            <person name="Xu X.Y."/>
            <person name="Sun W.H."/>
            <person name="Yu X."/>
            <person name="Zhu X."/>
            <person name="Wang Z.W."/>
            <person name="Zhao X."/>
            <person name="Zhong W.Y."/>
            <person name="Chen H."/>
            <person name="Yin W.L."/>
            <person name="Huang T."/>
            <person name="Niu S.C."/>
            <person name="Liu Z.J."/>
        </authorList>
    </citation>
    <scope>NUCLEOTIDE SEQUENCE [LARGE SCALE GENOMIC DNA]</scope>
    <source>
        <strain evidence="13">Lindl</strain>
    </source>
</reference>
<dbReference type="InterPro" id="IPR001478">
    <property type="entry name" value="PDZ"/>
</dbReference>
<name>A0AAV7GM39_DENCH</name>
<dbReference type="Proteomes" id="UP000775213">
    <property type="component" value="Unassembled WGS sequence"/>
</dbReference>
<dbReference type="InterPro" id="IPR004447">
    <property type="entry name" value="Peptidase_S41A"/>
</dbReference>
<dbReference type="FunFam" id="3.30.750.44:FF:000010">
    <property type="entry name" value="Carboxyl-terminal-processing peptidase 1 chloroplastic"/>
    <property type="match status" value="1"/>
</dbReference>
<dbReference type="SMART" id="SM00228">
    <property type="entry name" value="PDZ"/>
    <property type="match status" value="1"/>
</dbReference>
<evidence type="ECO:0000313" key="14">
    <source>
        <dbReference type="Proteomes" id="UP000775213"/>
    </source>
</evidence>
<evidence type="ECO:0000256" key="7">
    <source>
        <dbReference type="ARBA" id="ARBA00051784"/>
    </source>
</evidence>
<keyword evidence="11" id="KW-0472">Membrane</keyword>
<dbReference type="Pfam" id="PF03572">
    <property type="entry name" value="Peptidase_S41"/>
    <property type="match status" value="1"/>
</dbReference>
<sequence>MLKKLMEMKTNPTTSEVRETVDGHGIGGNPNPSRGRKNPEVEILEGEDDMPPLEPLSREEMSQGIQVGWLKWRNASGLLCDRKVPLKLKGKFYKMVDPGEDQNALNSMAYYLGSNLQCRMCGFRGGRKHFKLLKVPHTASLIQRLQTLFSAPPKILSSYILSFQRKVQKVTCWQEKFIISIGTIFSCVIVSMMLIISASVTVSKDSTWALTEDNRLFLEAWRTVDRAYFDKTFNGQSWFRYRENALRNEPMNNREETYMAIKKMLSTLDDPFTRFLEPEKFKILRSGTQGALTGVGLSIGYPTGLDLSSAGLVVISTSPGGPANKIGIKPGDVILAIDERSTEDMDIYEAAELLQGTEGSTVKLDIHSGPEIKQMALRQAWIHLCWREKITLNPVKLRLCEVPGQGNDSSRIGYIKLTSFNQNTSECWPLKEKHNTKLCVAEMRMLRWMSGFTLRDRIRNEHIREKVGVAPVEDKIRESRLRWFGHIKRRPSDDPVRKVEVLDLTYVKKVAVRDAIESLRGSGVKSFVLDLRDNSGGLFAEGIETAKIWLEKGVIVYICDSRGVRDIYEADGSKAIAASEPLIVLVAVSKDADWASGLSLECRFVKRICVIAHYVEMEAAFVQVNRGTASASEILAGALKDNKRAVLYGEPTFGKGKIQSVFELSDGSGLAVTVARYETPGHTDIDKVGIIPDRTLPPSFPLDEDSFCSCLKDPASACNLDTAALFSR</sequence>
<keyword evidence="4" id="KW-0378">Hydrolase</keyword>
<dbReference type="PROSITE" id="PS50106">
    <property type="entry name" value="PDZ"/>
    <property type="match status" value="1"/>
</dbReference>
<dbReference type="InterPro" id="IPR029045">
    <property type="entry name" value="ClpP/crotonase-like_dom_sf"/>
</dbReference>
<dbReference type="Gene3D" id="2.30.42.10">
    <property type="match status" value="1"/>
</dbReference>
<keyword evidence="5" id="KW-0720">Serine protease</keyword>
<comment type="catalytic activity">
    <reaction evidence="7">
        <text>The enzyme shows specific recognition of a C-terminal tripeptide, Xaa-Yaa-Zaa, in which Xaa is preferably Ala or Leu, Yaa is preferably Ala or Tyr, and Zaa is preferably Ala, but then cleaves at a variable distance from the C-terminus. A typical cleavage is -Ala-Ala-|-Arg-Ala-Ala-Lys-Glu-Asn-Tyr-Ala-Leu-Ala-Ala.</text>
        <dbReference type="EC" id="3.4.21.102"/>
    </reaction>
</comment>
<dbReference type="GO" id="GO:0006508">
    <property type="term" value="P:proteolysis"/>
    <property type="evidence" value="ECO:0007669"/>
    <property type="project" value="UniProtKB-KW"/>
</dbReference>
<dbReference type="InterPro" id="IPR005151">
    <property type="entry name" value="Tail-specific_protease"/>
</dbReference>
<evidence type="ECO:0000256" key="9">
    <source>
        <dbReference type="ARBA" id="ARBA00066637"/>
    </source>
</evidence>
<dbReference type="CDD" id="cd06782">
    <property type="entry name" value="cpPDZ_CPP-like"/>
    <property type="match status" value="1"/>
</dbReference>
<accession>A0AAV7GM39</accession>
<evidence type="ECO:0000259" key="12">
    <source>
        <dbReference type="PROSITE" id="PS50106"/>
    </source>
</evidence>
<dbReference type="FunFam" id="3.30.750.44:FF:000002">
    <property type="entry name" value="carboxyl-terminal-processing peptidase 2, chloroplastic"/>
    <property type="match status" value="1"/>
</dbReference>
<evidence type="ECO:0000256" key="8">
    <source>
        <dbReference type="ARBA" id="ARBA00060065"/>
    </source>
</evidence>
<dbReference type="PANTHER" id="PTHR32060:SF7">
    <property type="entry name" value="CARBOXYL-TERMINAL-PROCESSING PEPTIDASE 2, CHLOROPLASTIC"/>
    <property type="match status" value="1"/>
</dbReference>
<dbReference type="SUPFAM" id="SSF52096">
    <property type="entry name" value="ClpP/crotonase"/>
    <property type="match status" value="2"/>
</dbReference>
<comment type="subcellular location">
    <subcellularLocation>
        <location evidence="1">Plastid</location>
        <location evidence="1">Chloroplast thylakoid lumen</location>
    </subcellularLocation>
</comment>
<evidence type="ECO:0000313" key="13">
    <source>
        <dbReference type="EMBL" id="KAH0456698.1"/>
    </source>
</evidence>
<evidence type="ECO:0000256" key="3">
    <source>
        <dbReference type="ARBA" id="ARBA00022670"/>
    </source>
</evidence>
<feature type="region of interest" description="Disordered" evidence="10">
    <location>
        <begin position="1"/>
        <end position="38"/>
    </location>
</feature>
<dbReference type="Gene3D" id="3.90.226.10">
    <property type="entry name" value="2-enoyl-CoA Hydratase, Chain A, domain 1"/>
    <property type="match status" value="1"/>
</dbReference>
<dbReference type="Pfam" id="PF17820">
    <property type="entry name" value="PDZ_6"/>
    <property type="match status" value="1"/>
</dbReference>
<keyword evidence="3" id="KW-0645">Protease</keyword>
<dbReference type="GO" id="GO:0009543">
    <property type="term" value="C:chloroplast thylakoid lumen"/>
    <property type="evidence" value="ECO:0007669"/>
    <property type="project" value="UniProtKB-SubCell"/>
</dbReference>
<keyword evidence="11" id="KW-1133">Transmembrane helix</keyword>
<feature type="domain" description="PDZ" evidence="12">
    <location>
        <begin position="280"/>
        <end position="357"/>
    </location>
</feature>
<dbReference type="PANTHER" id="PTHR32060">
    <property type="entry name" value="TAIL-SPECIFIC PROTEASE"/>
    <property type="match status" value="1"/>
</dbReference>
<dbReference type="AlphaFoldDB" id="A0AAV7GM39"/>
<organism evidence="13 14">
    <name type="scientific">Dendrobium chrysotoxum</name>
    <name type="common">Orchid</name>
    <dbReference type="NCBI Taxonomy" id="161865"/>
    <lineage>
        <taxon>Eukaryota</taxon>
        <taxon>Viridiplantae</taxon>
        <taxon>Streptophyta</taxon>
        <taxon>Embryophyta</taxon>
        <taxon>Tracheophyta</taxon>
        <taxon>Spermatophyta</taxon>
        <taxon>Magnoliopsida</taxon>
        <taxon>Liliopsida</taxon>
        <taxon>Asparagales</taxon>
        <taxon>Orchidaceae</taxon>
        <taxon>Epidendroideae</taxon>
        <taxon>Malaxideae</taxon>
        <taxon>Dendrobiinae</taxon>
        <taxon>Dendrobium</taxon>
    </lineage>
</organism>
<keyword evidence="14" id="KW-1185">Reference proteome</keyword>
<proteinExistence type="inferred from homology"/>
<dbReference type="EMBL" id="JAGFBR010000013">
    <property type="protein sequence ID" value="KAH0456698.1"/>
    <property type="molecule type" value="Genomic_DNA"/>
</dbReference>
<dbReference type="Gene3D" id="3.30.750.44">
    <property type="match status" value="1"/>
</dbReference>
<dbReference type="SMART" id="SM00245">
    <property type="entry name" value="TSPc"/>
    <property type="match status" value="1"/>
</dbReference>